<dbReference type="PANTHER" id="PTHR43864:SF1">
    <property type="entry name" value="XANTHINE PHOSPHORIBOSYLTRANSFERASE"/>
    <property type="match status" value="1"/>
</dbReference>
<proteinExistence type="inferred from homology"/>
<dbReference type="GO" id="GO:0000310">
    <property type="term" value="F:xanthine phosphoribosyltransferase activity"/>
    <property type="evidence" value="ECO:0007669"/>
    <property type="project" value="UniProtKB-UniRule"/>
</dbReference>
<name>A0A1T4V8R7_9GAMM</name>
<protein>
    <recommendedName>
        <fullName evidence="5 6">Xanthine phosphoribosyltransferase</fullName>
        <shortName evidence="5">XPRTase</shortName>
        <ecNumber evidence="5 6">2.4.2.22</ecNumber>
    </recommendedName>
</protein>
<evidence type="ECO:0000313" key="10">
    <source>
        <dbReference type="Proteomes" id="UP000242432"/>
    </source>
</evidence>
<comment type="similarity">
    <text evidence="5">Belongs to the purine/pyrimidine phosphoribosyltransferase family. Xpt subfamily.</text>
</comment>
<keyword evidence="3 5" id="KW-0808">Transferase</keyword>
<dbReference type="AlphaFoldDB" id="A0A1T4V8R7"/>
<organism evidence="9 10">
    <name type="scientific">Succinivibrio dextrinosolvens DSM 3072</name>
    <dbReference type="NCBI Taxonomy" id="1123324"/>
    <lineage>
        <taxon>Bacteria</taxon>
        <taxon>Pseudomonadati</taxon>
        <taxon>Pseudomonadota</taxon>
        <taxon>Gammaproteobacteria</taxon>
        <taxon>Aeromonadales</taxon>
        <taxon>Succinivibrionaceae</taxon>
        <taxon>Succinivibrio</taxon>
    </lineage>
</organism>
<evidence type="ECO:0000313" key="9">
    <source>
        <dbReference type="EMBL" id="SKA61337.1"/>
    </source>
</evidence>
<dbReference type="HAMAP" id="MF_01184">
    <property type="entry name" value="XPRTase"/>
    <property type="match status" value="1"/>
</dbReference>
<dbReference type="NCBIfam" id="NF006671">
    <property type="entry name" value="PRK09219.1"/>
    <property type="match status" value="1"/>
</dbReference>
<gene>
    <name evidence="5" type="primary">xpt</name>
    <name evidence="9" type="ORF">SAMN02745213_01068</name>
</gene>
<evidence type="ECO:0000256" key="6">
    <source>
        <dbReference type="NCBIfam" id="TIGR01744"/>
    </source>
</evidence>
<evidence type="ECO:0000256" key="1">
    <source>
        <dbReference type="ARBA" id="ARBA00022490"/>
    </source>
</evidence>
<evidence type="ECO:0000256" key="4">
    <source>
        <dbReference type="ARBA" id="ARBA00022726"/>
    </source>
</evidence>
<dbReference type="PANTHER" id="PTHR43864">
    <property type="entry name" value="HYPOXANTHINE/GUANINE PHOSPHORIBOSYLTRANSFERASE"/>
    <property type="match status" value="1"/>
</dbReference>
<dbReference type="GO" id="GO:0005737">
    <property type="term" value="C:cytoplasm"/>
    <property type="evidence" value="ECO:0007669"/>
    <property type="project" value="UniProtKB-SubCell"/>
</dbReference>
<keyword evidence="7" id="KW-1133">Transmembrane helix</keyword>
<dbReference type="InterPro" id="IPR010079">
    <property type="entry name" value="Xanthine_PRibTrfase"/>
</dbReference>
<keyword evidence="7" id="KW-0472">Membrane</keyword>
<comment type="catalytic activity">
    <reaction evidence="5">
        <text>XMP + diphosphate = xanthine + 5-phospho-alpha-D-ribose 1-diphosphate</text>
        <dbReference type="Rhea" id="RHEA:10800"/>
        <dbReference type="ChEBI" id="CHEBI:17712"/>
        <dbReference type="ChEBI" id="CHEBI:33019"/>
        <dbReference type="ChEBI" id="CHEBI:57464"/>
        <dbReference type="ChEBI" id="CHEBI:58017"/>
        <dbReference type="EC" id="2.4.2.22"/>
    </reaction>
</comment>
<keyword evidence="1 5" id="KW-0963">Cytoplasm</keyword>
<dbReference type="GO" id="GO:0006166">
    <property type="term" value="P:purine ribonucleoside salvage"/>
    <property type="evidence" value="ECO:0007669"/>
    <property type="project" value="UniProtKB-KW"/>
</dbReference>
<dbReference type="GO" id="GO:0046110">
    <property type="term" value="P:xanthine metabolic process"/>
    <property type="evidence" value="ECO:0007669"/>
    <property type="project" value="UniProtKB-UniRule"/>
</dbReference>
<feature type="domain" description="Phosphoribosyltransferase" evidence="8">
    <location>
        <begin position="57"/>
        <end position="162"/>
    </location>
</feature>
<dbReference type="InterPro" id="IPR000836">
    <property type="entry name" value="PRTase_dom"/>
</dbReference>
<feature type="binding site" evidence="5">
    <location>
        <position position="34"/>
    </location>
    <ligand>
        <name>xanthine</name>
        <dbReference type="ChEBI" id="CHEBI:17712"/>
    </ligand>
</feature>
<keyword evidence="2 5" id="KW-0328">Glycosyltransferase</keyword>
<dbReference type="Gene3D" id="3.40.50.2020">
    <property type="match status" value="1"/>
</dbReference>
<dbReference type="EMBL" id="FUXX01000014">
    <property type="protein sequence ID" value="SKA61337.1"/>
    <property type="molecule type" value="Genomic_DNA"/>
</dbReference>
<dbReference type="CDD" id="cd06223">
    <property type="entry name" value="PRTases_typeI"/>
    <property type="match status" value="1"/>
</dbReference>
<reference evidence="10" key="1">
    <citation type="submission" date="2017-02" db="EMBL/GenBank/DDBJ databases">
        <authorList>
            <person name="Varghese N."/>
            <person name="Submissions S."/>
        </authorList>
    </citation>
    <scope>NUCLEOTIDE SEQUENCE [LARGE SCALE GENOMIC DNA]</scope>
    <source>
        <strain evidence="10">DSM 3072</strain>
    </source>
</reference>
<dbReference type="Pfam" id="PF00156">
    <property type="entry name" value="Pribosyltran"/>
    <property type="match status" value="1"/>
</dbReference>
<dbReference type="NCBIfam" id="TIGR01744">
    <property type="entry name" value="XPRTase"/>
    <property type="match status" value="1"/>
</dbReference>
<keyword evidence="10" id="KW-1185">Reference proteome</keyword>
<dbReference type="UniPathway" id="UPA00602">
    <property type="reaction ID" value="UER00658"/>
</dbReference>
<keyword evidence="7" id="KW-0812">Transmembrane</keyword>
<dbReference type="RefSeq" id="WP_031491891.1">
    <property type="nucleotide sequence ID" value="NZ_FUXX01000014.1"/>
</dbReference>
<dbReference type="STRING" id="83771.SAMN02910357_00828"/>
<evidence type="ECO:0000259" key="8">
    <source>
        <dbReference type="Pfam" id="PF00156"/>
    </source>
</evidence>
<evidence type="ECO:0000256" key="5">
    <source>
        <dbReference type="HAMAP-Rule" id="MF_01184"/>
    </source>
</evidence>
<evidence type="ECO:0000256" key="3">
    <source>
        <dbReference type="ARBA" id="ARBA00022679"/>
    </source>
</evidence>
<feature type="binding site" evidence="5">
    <location>
        <position position="27"/>
    </location>
    <ligand>
        <name>xanthine</name>
        <dbReference type="ChEBI" id="CHEBI:17712"/>
    </ligand>
</feature>
<keyword evidence="4 5" id="KW-0660">Purine salvage</keyword>
<feature type="transmembrane region" description="Helical" evidence="7">
    <location>
        <begin position="61"/>
        <end position="86"/>
    </location>
</feature>
<sequence length="197" mass="22020">MSDHYKPFEPLVKRIKEDGKCLDGGILKVDSFINHQIDPTLLQAMSIEFVRRFATKEINKIITIEASGIAPAIMVGFLLNVPVVFVKKKKPSTMTGMYSTEVFSFTKNRSYTVCCSQEFLNEGDKVLFIDDFLANGNAAKGIIELVKQAKAELVGMGFIVEKSFQLGGSYLRNEGYQVESLAIIDSLDNCQIKFKEN</sequence>
<dbReference type="GO" id="GO:0032265">
    <property type="term" value="P:XMP salvage"/>
    <property type="evidence" value="ECO:0007669"/>
    <property type="project" value="UniProtKB-UniRule"/>
</dbReference>
<dbReference type="SUPFAM" id="SSF53271">
    <property type="entry name" value="PRTase-like"/>
    <property type="match status" value="1"/>
</dbReference>
<feature type="binding site" evidence="5">
    <location>
        <begin position="134"/>
        <end position="138"/>
    </location>
    <ligand>
        <name>5-phospho-alpha-D-ribose 1-diphosphate</name>
        <dbReference type="ChEBI" id="CHEBI:58017"/>
    </ligand>
</feature>
<dbReference type="InterPro" id="IPR050118">
    <property type="entry name" value="Pur/Pyrimidine_PRTase"/>
</dbReference>
<feature type="binding site" evidence="5">
    <location>
        <position position="162"/>
    </location>
    <ligand>
        <name>xanthine</name>
        <dbReference type="ChEBI" id="CHEBI:17712"/>
    </ligand>
</feature>
<comment type="pathway">
    <text evidence="5">Purine metabolism; XMP biosynthesis via salvage pathway; XMP from xanthine: step 1/1.</text>
</comment>
<comment type="subunit">
    <text evidence="5">Homodimer.</text>
</comment>
<dbReference type="EC" id="2.4.2.22" evidence="5 6"/>
<dbReference type="InterPro" id="IPR029057">
    <property type="entry name" value="PRTase-like"/>
</dbReference>
<dbReference type="Proteomes" id="UP000242432">
    <property type="component" value="Unassembled WGS sequence"/>
</dbReference>
<evidence type="ECO:0000256" key="2">
    <source>
        <dbReference type="ARBA" id="ARBA00022676"/>
    </source>
</evidence>
<comment type="subcellular location">
    <subcellularLocation>
        <location evidence="5">Cytoplasm</location>
    </subcellularLocation>
</comment>
<evidence type="ECO:0000256" key="7">
    <source>
        <dbReference type="SAM" id="Phobius"/>
    </source>
</evidence>
<accession>A0A1T4V8R7</accession>
<comment type="function">
    <text evidence="5">Converts the preformed base xanthine, a product of nucleic acid breakdown, to xanthosine 5'-monophosphate (XMP), so it can be reused for RNA or DNA synthesis.</text>
</comment>